<dbReference type="InterPro" id="IPR029044">
    <property type="entry name" value="Nucleotide-diphossugar_trans"/>
</dbReference>
<keyword evidence="4" id="KW-0812">Transmembrane</keyword>
<evidence type="ECO:0000313" key="6">
    <source>
        <dbReference type="EMBL" id="ACL73446.1"/>
    </source>
</evidence>
<dbReference type="GO" id="GO:0016757">
    <property type="term" value="F:glycosyltransferase activity"/>
    <property type="evidence" value="ECO:0007669"/>
    <property type="project" value="UniProtKB-KW"/>
</dbReference>
<evidence type="ECO:0000259" key="5">
    <source>
        <dbReference type="Pfam" id="PF00535"/>
    </source>
</evidence>
<keyword evidence="3 6" id="KW-0808">Transferase</keyword>
<dbReference type="EMBL" id="CP001339">
    <property type="protein sequence ID" value="ACL73446.1"/>
    <property type="molecule type" value="Genomic_DNA"/>
</dbReference>
<dbReference type="PANTHER" id="PTHR43630">
    <property type="entry name" value="POLY-BETA-1,6-N-ACETYL-D-GLUCOSAMINE SYNTHASE"/>
    <property type="match status" value="1"/>
</dbReference>
<evidence type="ECO:0000256" key="1">
    <source>
        <dbReference type="ARBA" id="ARBA00006739"/>
    </source>
</evidence>
<dbReference type="eggNOG" id="COG1215">
    <property type="taxonomic scope" value="Bacteria"/>
</dbReference>
<evidence type="ECO:0000256" key="2">
    <source>
        <dbReference type="ARBA" id="ARBA00022676"/>
    </source>
</evidence>
<name>B8GVA0_THISH</name>
<accession>B8GVA0</accession>
<dbReference type="HOGENOM" id="CLU_046109_0_0_6"/>
<feature type="domain" description="Glycosyltransferase 2-like" evidence="5">
    <location>
        <begin position="48"/>
        <end position="162"/>
    </location>
</feature>
<evidence type="ECO:0000313" key="7">
    <source>
        <dbReference type="Proteomes" id="UP000002383"/>
    </source>
</evidence>
<dbReference type="Gene3D" id="3.90.550.10">
    <property type="entry name" value="Spore Coat Polysaccharide Biosynthesis Protein SpsA, Chain A"/>
    <property type="match status" value="1"/>
</dbReference>
<reference evidence="6 7" key="1">
    <citation type="journal article" date="2011" name="Stand. Genomic Sci.">
        <title>Complete genome sequence of 'Thioalkalivibrio sulfidophilus' HL-EbGr7.</title>
        <authorList>
            <person name="Muyzer G."/>
            <person name="Sorokin D.Y."/>
            <person name="Mavromatis K."/>
            <person name="Lapidus A."/>
            <person name="Clum A."/>
            <person name="Ivanova N."/>
            <person name="Pati A."/>
            <person name="d'Haeseleer P."/>
            <person name="Woyke T."/>
            <person name="Kyrpides N.C."/>
        </authorList>
    </citation>
    <scope>NUCLEOTIDE SEQUENCE [LARGE SCALE GENOMIC DNA]</scope>
    <source>
        <strain evidence="6 7">HL-EbGR7</strain>
    </source>
</reference>
<feature type="transmembrane region" description="Helical" evidence="4">
    <location>
        <begin position="288"/>
        <end position="306"/>
    </location>
</feature>
<dbReference type="PANTHER" id="PTHR43630:SF1">
    <property type="entry name" value="POLY-BETA-1,6-N-ACETYL-D-GLUCOSAMINE SYNTHASE"/>
    <property type="match status" value="1"/>
</dbReference>
<keyword evidence="7" id="KW-1185">Reference proteome</keyword>
<keyword evidence="2" id="KW-0328">Glycosyltransferase</keyword>
<keyword evidence="4" id="KW-1133">Transmembrane helix</keyword>
<dbReference type="Proteomes" id="UP000002383">
    <property type="component" value="Chromosome"/>
</dbReference>
<dbReference type="AlphaFoldDB" id="B8GVA0"/>
<feature type="transmembrane region" description="Helical" evidence="4">
    <location>
        <begin position="312"/>
        <end position="331"/>
    </location>
</feature>
<dbReference type="CDD" id="cd06439">
    <property type="entry name" value="CESA_like_1"/>
    <property type="match status" value="1"/>
</dbReference>
<sequence>MAMELAFWVSLFAVGYAYMGYPLLLMLLGKLVRCPVVRGDASYTPRITVLVPAYNEAAVIGKKLDNLLSLDYPSDALQIIVVSDGSTDGTNALLEDAARDARLTAVLLPERRGKANALNQGLSRATGEIVVFSDSSIMLDARALREIVRPFADPEVGCVSGEDHIPEGGGEGLYGRYELFLRNRESAIGSIVGASGSFYAQRRELCEPFVDGLAPDFLSVLNTVEAGFRAITEPAAFGYMAAVKHPGDEFRRKVRTLLRGMTTLWVKRSLLNPLRFGLFAWVLFSHKAMRWLVPLFLLAVFITNLALVGHPFYAVIFLLQLLFYGLAVLAWQQVSNVQDRIYGKVPLYFSAANLAVAWAWGKFFMGTRQELWEPSRRV</sequence>
<dbReference type="CAZy" id="GT2">
    <property type="family name" value="Glycosyltransferase Family 2"/>
</dbReference>
<evidence type="ECO:0000256" key="4">
    <source>
        <dbReference type="SAM" id="Phobius"/>
    </source>
</evidence>
<feature type="transmembrane region" description="Helical" evidence="4">
    <location>
        <begin position="6"/>
        <end position="28"/>
    </location>
</feature>
<dbReference type="SUPFAM" id="SSF53448">
    <property type="entry name" value="Nucleotide-diphospho-sugar transferases"/>
    <property type="match status" value="1"/>
</dbReference>
<proteinExistence type="inferred from homology"/>
<dbReference type="InterPro" id="IPR001173">
    <property type="entry name" value="Glyco_trans_2-like"/>
</dbReference>
<organism evidence="6 7">
    <name type="scientific">Thioalkalivibrio sulfidiphilus (strain HL-EbGR7)</name>
    <dbReference type="NCBI Taxonomy" id="396588"/>
    <lineage>
        <taxon>Bacteria</taxon>
        <taxon>Pseudomonadati</taxon>
        <taxon>Pseudomonadota</taxon>
        <taxon>Gammaproteobacteria</taxon>
        <taxon>Chromatiales</taxon>
        <taxon>Ectothiorhodospiraceae</taxon>
        <taxon>Thioalkalivibrio</taxon>
    </lineage>
</organism>
<feature type="transmembrane region" description="Helical" evidence="4">
    <location>
        <begin position="343"/>
        <end position="361"/>
    </location>
</feature>
<protein>
    <submittedName>
        <fullName evidence="6">Glycosyl transferase family protein</fullName>
    </submittedName>
</protein>
<gene>
    <name evidence="6" type="ordered locus">Tgr7_2368</name>
</gene>
<dbReference type="STRING" id="396588.Tgr7_2368"/>
<dbReference type="KEGG" id="tgr:Tgr7_2368"/>
<evidence type="ECO:0000256" key="3">
    <source>
        <dbReference type="ARBA" id="ARBA00022679"/>
    </source>
</evidence>
<dbReference type="OrthoDB" id="9811884at2"/>
<comment type="similarity">
    <text evidence="1">Belongs to the glycosyltransferase 2 family.</text>
</comment>
<keyword evidence="4" id="KW-0472">Membrane</keyword>
<dbReference type="Pfam" id="PF00535">
    <property type="entry name" value="Glycos_transf_2"/>
    <property type="match status" value="1"/>
</dbReference>